<name>A0A0D1XVR8_9PEZI</name>
<dbReference type="GeneID" id="27310525"/>
<sequence length="190" mass="20818">MWKCAIDDAIKGKGRGRLACDISNLQRILKTGPICTINDLARLFSNGCAPCAQGGGDGGVWLTCATPPQHKTRLCDSPRRPIITATSPSHTAERVDKRLTTLNVWSAARRATAPGIPKLGVDGPRTECCETNWTRLSFACDRRFKRRMAAPLLRCERTGKGRPRMVSLKRLGEGTASPLPDTFMCDFVFS</sequence>
<dbReference type="HOGENOM" id="CLU_1429030_0_0_1"/>
<reference evidence="1 2" key="1">
    <citation type="submission" date="2015-01" db="EMBL/GenBank/DDBJ databases">
        <title>The Genome Sequence of Ochroconis gallopava CBS43764.</title>
        <authorList>
            <consortium name="The Broad Institute Genomics Platform"/>
            <person name="Cuomo C."/>
            <person name="de Hoog S."/>
            <person name="Gorbushina A."/>
            <person name="Stielow B."/>
            <person name="Teixiera M."/>
            <person name="Abouelleil A."/>
            <person name="Chapman S.B."/>
            <person name="Priest M."/>
            <person name="Young S.K."/>
            <person name="Wortman J."/>
            <person name="Nusbaum C."/>
            <person name="Birren B."/>
        </authorList>
    </citation>
    <scope>NUCLEOTIDE SEQUENCE [LARGE SCALE GENOMIC DNA]</scope>
    <source>
        <strain evidence="1 2">CBS 43764</strain>
    </source>
</reference>
<dbReference type="AlphaFoldDB" id="A0A0D1XVR8"/>
<organism evidence="1 2">
    <name type="scientific">Verruconis gallopava</name>
    <dbReference type="NCBI Taxonomy" id="253628"/>
    <lineage>
        <taxon>Eukaryota</taxon>
        <taxon>Fungi</taxon>
        <taxon>Dikarya</taxon>
        <taxon>Ascomycota</taxon>
        <taxon>Pezizomycotina</taxon>
        <taxon>Dothideomycetes</taxon>
        <taxon>Pleosporomycetidae</taxon>
        <taxon>Venturiales</taxon>
        <taxon>Sympoventuriaceae</taxon>
        <taxon>Verruconis</taxon>
    </lineage>
</organism>
<protein>
    <submittedName>
        <fullName evidence="1">Uncharacterized protein</fullName>
    </submittedName>
</protein>
<gene>
    <name evidence="1" type="ORF">PV09_02552</name>
</gene>
<proteinExistence type="predicted"/>
<dbReference type="VEuPathDB" id="FungiDB:PV09_02552"/>
<evidence type="ECO:0000313" key="2">
    <source>
        <dbReference type="Proteomes" id="UP000053259"/>
    </source>
</evidence>
<evidence type="ECO:0000313" key="1">
    <source>
        <dbReference type="EMBL" id="KIW06876.1"/>
    </source>
</evidence>
<dbReference type="InParanoid" id="A0A0D1XVR8"/>
<dbReference type="Proteomes" id="UP000053259">
    <property type="component" value="Unassembled WGS sequence"/>
</dbReference>
<accession>A0A0D1XVR8</accession>
<dbReference type="EMBL" id="KN847534">
    <property type="protein sequence ID" value="KIW06876.1"/>
    <property type="molecule type" value="Genomic_DNA"/>
</dbReference>
<dbReference type="RefSeq" id="XP_016216745.1">
    <property type="nucleotide sequence ID" value="XM_016355609.1"/>
</dbReference>
<keyword evidence="2" id="KW-1185">Reference proteome</keyword>